<dbReference type="RefSeq" id="XP_002426237.1">
    <property type="nucleotide sequence ID" value="XM_002426192.1"/>
</dbReference>
<dbReference type="PROSITE" id="PS50070">
    <property type="entry name" value="KRINGLE_2"/>
    <property type="match status" value="1"/>
</dbReference>
<feature type="domain" description="Kringle" evidence="13">
    <location>
        <begin position="1154"/>
        <end position="1235"/>
    </location>
</feature>
<dbReference type="GO" id="GO:0008061">
    <property type="term" value="F:chitin binding"/>
    <property type="evidence" value="ECO:0007669"/>
    <property type="project" value="UniProtKB-KW"/>
</dbReference>
<dbReference type="SUPFAM" id="SSF57625">
    <property type="entry name" value="Invertebrate chitin-binding proteins"/>
    <property type="match status" value="2"/>
</dbReference>
<dbReference type="Gene3D" id="3.10.250.10">
    <property type="entry name" value="SRCR-like domain"/>
    <property type="match status" value="1"/>
</dbReference>
<dbReference type="GO" id="GO:0016020">
    <property type="term" value="C:membrane"/>
    <property type="evidence" value="ECO:0007669"/>
    <property type="project" value="InterPro"/>
</dbReference>
<organism>
    <name type="scientific">Pediculus humanus subsp. corporis</name>
    <name type="common">Body louse</name>
    <dbReference type="NCBI Taxonomy" id="121224"/>
    <lineage>
        <taxon>Eukaryota</taxon>
        <taxon>Metazoa</taxon>
        <taxon>Ecdysozoa</taxon>
        <taxon>Arthropoda</taxon>
        <taxon>Hexapoda</taxon>
        <taxon>Insecta</taxon>
        <taxon>Pterygota</taxon>
        <taxon>Neoptera</taxon>
        <taxon>Paraneoptera</taxon>
        <taxon>Psocodea</taxon>
        <taxon>Troctomorpha</taxon>
        <taxon>Phthiraptera</taxon>
        <taxon>Anoplura</taxon>
        <taxon>Pediculidae</taxon>
        <taxon>Pediculus</taxon>
    </lineage>
</organism>
<dbReference type="OrthoDB" id="8194715at2759"/>
<dbReference type="Proteomes" id="UP000009046">
    <property type="component" value="Unassembled WGS sequence"/>
</dbReference>
<evidence type="ECO:0000313" key="17">
    <source>
        <dbReference type="EnsemblMetazoa" id="PHUM244040-PA"/>
    </source>
</evidence>
<feature type="compositionally biased region" description="Basic and acidic residues" evidence="11">
    <location>
        <begin position="710"/>
        <end position="719"/>
    </location>
</feature>
<dbReference type="HOGENOM" id="CLU_266708_0_0_1"/>
<dbReference type="InParanoid" id="E0VJE3"/>
<evidence type="ECO:0000256" key="5">
    <source>
        <dbReference type="ARBA" id="ARBA00022729"/>
    </source>
</evidence>
<feature type="compositionally biased region" description="Polar residues" evidence="11">
    <location>
        <begin position="649"/>
        <end position="659"/>
    </location>
</feature>
<dbReference type="GO" id="GO:0005576">
    <property type="term" value="C:extracellular region"/>
    <property type="evidence" value="ECO:0007669"/>
    <property type="project" value="UniProtKB-SubCell"/>
</dbReference>
<dbReference type="InterPro" id="IPR036772">
    <property type="entry name" value="SRCR-like_dom_sf"/>
</dbReference>
<dbReference type="PRINTS" id="PR00258">
    <property type="entry name" value="SPERACTRCPTR"/>
</dbReference>
<protein>
    <submittedName>
        <fullName evidence="16 17">Chitin binding peritrophin-A, putative</fullName>
    </submittedName>
</protein>
<dbReference type="InterPro" id="IPR018056">
    <property type="entry name" value="Kringle_CS"/>
</dbReference>
<reference evidence="16" key="2">
    <citation type="submission" date="2007-04" db="EMBL/GenBank/DDBJ databases">
        <title>The genome of the human body louse.</title>
        <authorList>
            <consortium name="The Human Body Louse Genome Consortium"/>
            <person name="Kirkness E."/>
            <person name="Walenz B."/>
            <person name="Hass B."/>
            <person name="Bruggner R."/>
            <person name="Strausberg R."/>
        </authorList>
    </citation>
    <scope>NUCLEOTIDE SEQUENCE</scope>
    <source>
        <strain evidence="16">USDA</strain>
    </source>
</reference>
<dbReference type="OMA" id="ACTHEES"/>
<evidence type="ECO:0000259" key="13">
    <source>
        <dbReference type="PROSITE" id="PS50070"/>
    </source>
</evidence>
<proteinExistence type="predicted"/>
<keyword evidence="12" id="KW-0812">Transmembrane</keyword>
<reference evidence="16" key="1">
    <citation type="submission" date="2007-04" db="EMBL/GenBank/DDBJ databases">
        <title>Annotation of Pediculus humanus corporis strain USDA.</title>
        <authorList>
            <person name="Kirkness E."/>
            <person name="Hannick L."/>
            <person name="Hass B."/>
            <person name="Bruggner R."/>
            <person name="Lawson D."/>
            <person name="Bidwell S."/>
            <person name="Joardar V."/>
            <person name="Caler E."/>
            <person name="Walenz B."/>
            <person name="Inman J."/>
            <person name="Schobel S."/>
            <person name="Galinsky K."/>
            <person name="Amedeo P."/>
            <person name="Strausberg R."/>
        </authorList>
    </citation>
    <scope>NUCLEOTIDE SEQUENCE</scope>
    <source>
        <strain evidence="16">USDA</strain>
    </source>
</reference>
<dbReference type="InterPro" id="IPR002557">
    <property type="entry name" value="Chitin-bd_dom"/>
</dbReference>
<feature type="disulfide bond" evidence="9">
    <location>
        <begin position="1207"/>
        <end position="1230"/>
    </location>
</feature>
<dbReference type="SMART" id="SM00494">
    <property type="entry name" value="ChtBD2"/>
    <property type="match status" value="2"/>
</dbReference>
<gene>
    <name evidence="17" type="primary">8230772</name>
    <name evidence="16" type="ORF">Phum_PHUM244040</name>
</gene>
<keyword evidence="7 10" id="KW-1015">Disulfide bond</keyword>
<feature type="compositionally biased region" description="Polar residues" evidence="11">
    <location>
        <begin position="720"/>
        <end position="734"/>
    </location>
</feature>
<dbReference type="InterPro" id="IPR001190">
    <property type="entry name" value="SRCR"/>
</dbReference>
<keyword evidence="8" id="KW-0325">Glycoprotein</keyword>
<dbReference type="SUPFAM" id="SSF56487">
    <property type="entry name" value="SRCR-like"/>
    <property type="match status" value="1"/>
</dbReference>
<feature type="region of interest" description="Disordered" evidence="11">
    <location>
        <begin position="284"/>
        <end position="320"/>
    </location>
</feature>
<dbReference type="PANTHER" id="PTHR23301">
    <property type="entry name" value="CHITIN BINDING PERITROPHIN-A"/>
    <property type="match status" value="1"/>
</dbReference>
<dbReference type="Pfam" id="PF00530">
    <property type="entry name" value="SRCR"/>
    <property type="match status" value="1"/>
</dbReference>
<name>E0VJE3_PEDHC</name>
<evidence type="ECO:0000256" key="9">
    <source>
        <dbReference type="PROSITE-ProRule" id="PRU00121"/>
    </source>
</evidence>
<evidence type="ECO:0000313" key="18">
    <source>
        <dbReference type="Proteomes" id="UP000009046"/>
    </source>
</evidence>
<evidence type="ECO:0000259" key="14">
    <source>
        <dbReference type="PROSITE" id="PS50287"/>
    </source>
</evidence>
<evidence type="ECO:0000256" key="12">
    <source>
        <dbReference type="SAM" id="Phobius"/>
    </source>
</evidence>
<dbReference type="GeneID" id="8230772"/>
<dbReference type="PROSITE" id="PS50940">
    <property type="entry name" value="CHIT_BIND_II"/>
    <property type="match status" value="1"/>
</dbReference>
<evidence type="ECO:0000256" key="2">
    <source>
        <dbReference type="ARBA" id="ARBA00022525"/>
    </source>
</evidence>
<evidence type="ECO:0000256" key="6">
    <source>
        <dbReference type="ARBA" id="ARBA00022737"/>
    </source>
</evidence>
<evidence type="ECO:0000256" key="4">
    <source>
        <dbReference type="ARBA" id="ARBA00022669"/>
    </source>
</evidence>
<dbReference type="SMART" id="SM00130">
    <property type="entry name" value="KR"/>
    <property type="match status" value="1"/>
</dbReference>
<dbReference type="CDD" id="cd00108">
    <property type="entry name" value="KR"/>
    <property type="match status" value="1"/>
</dbReference>
<keyword evidence="12" id="KW-0472">Membrane</keyword>
<dbReference type="PANTHER" id="PTHR23301:SF0">
    <property type="entry name" value="CHITIN-BINDING TYPE-2 DOMAIN-CONTAINING PROTEIN-RELATED"/>
    <property type="match status" value="1"/>
</dbReference>
<dbReference type="InterPro" id="IPR000001">
    <property type="entry name" value="Kringle"/>
</dbReference>
<dbReference type="InterPro" id="IPR051940">
    <property type="entry name" value="Chitin_bind-dev_reg"/>
</dbReference>
<dbReference type="VEuPathDB" id="VectorBase:PHUM244040"/>
<feature type="domain" description="SRCR" evidence="14">
    <location>
        <begin position="906"/>
        <end position="1016"/>
    </location>
</feature>
<evidence type="ECO:0000256" key="3">
    <source>
        <dbReference type="ARBA" id="ARBA00022572"/>
    </source>
</evidence>
<dbReference type="SUPFAM" id="SSF57440">
    <property type="entry name" value="Kringle-like"/>
    <property type="match status" value="1"/>
</dbReference>
<evidence type="ECO:0000256" key="10">
    <source>
        <dbReference type="PROSITE-ProRule" id="PRU00196"/>
    </source>
</evidence>
<keyword evidence="18" id="KW-1185">Reference proteome</keyword>
<dbReference type="SMART" id="SM00202">
    <property type="entry name" value="SR"/>
    <property type="match status" value="1"/>
</dbReference>
<keyword evidence="12" id="KW-1133">Transmembrane helix</keyword>
<dbReference type="PRINTS" id="PR00018">
    <property type="entry name" value="KRINGLE"/>
</dbReference>
<feature type="disulfide bond" evidence="10">
    <location>
        <begin position="981"/>
        <end position="991"/>
    </location>
</feature>
<accession>E0VJE3</accession>
<dbReference type="Pfam" id="PF00051">
    <property type="entry name" value="Kringle"/>
    <property type="match status" value="1"/>
</dbReference>
<dbReference type="EnsemblMetazoa" id="PHUM244040-RA">
    <property type="protein sequence ID" value="PHUM244040-PA"/>
    <property type="gene ID" value="PHUM244040"/>
</dbReference>
<feature type="region of interest" description="Disordered" evidence="11">
    <location>
        <begin position="336"/>
        <end position="360"/>
    </location>
</feature>
<keyword evidence="2" id="KW-0964">Secreted</keyword>
<dbReference type="CTD" id="8230772"/>
<feature type="compositionally biased region" description="Low complexity" evidence="11">
    <location>
        <begin position="342"/>
        <end position="351"/>
    </location>
</feature>
<sequence length="1241" mass="140789">MNNNNFFILIFFYYYVLFLNKFVIDKNIEISTKPPVHTENLPWQSNFDYQSPSGVIYTPFSLCPPGETGQFQYLPDCKRFINCWKGRGSLFNPDTRECDFPGKVKCQNGFFGNQLPQPTKERYVRFPYQRPAIAYNPRIARNQNHPSIEETIPAKPYPGRPPYFGPSHLKPPTRPSTQPKNVKPLCPLGATGLFPHPTDCSKFIKCWSGGTFVQNCGPGTFFNPLISACDHPRNVACTHEESTELPKVDTIEIYEPEESVKIEQVVKLDKNEKLIKNELKKNTSKEINRPTAPEVTLDQKKEGSEKNTSQRHPKIINSQDVRNQILKPEQNNRFVQIPSQQKENNNNYFHSKNNKPERIDSNVNQPVGSFEPNSYNVHINLNYPSQGPYSVLPQVIPHKQNFDSQKLNSNQNFFPYQNQGRYLDYWREYFYRLQQPYTIQNIPNTPSEFLQPPPLQQNFFPYAPNHGHVPEYNTIYSNNPQLTRPCVPDPNNPNQNNFNATNCVSIKNEYLNESPKEVNSPNGIKQNQFLPGFPYYDTKNQNSQSYATHFSSPTYSYNISPNSPLPNGNTLKSTSNSQYQPNFGNTGNKIQGPLNHNPNVYSTLPLNSYPQKINNNNMNPYNAFYPSQIPVSNPNFQGYSQNNYMTYPVQISQNPNNPYQGPPFPSNYFNPTKTQPNYYPSAPDSYSPNFNNNAFQHSDANQKQNIPSFDRPDTLKGTDKQNLPFTPVNTPDQINNKIQPQIITATPNNIHSSTTPPNFITEKESPKEPFQTSNGNGKIDFNPIHQTKPFLSTIDVRINDDSSKENVTGLPDDLTLAEALDIISEDKLFPNGFNETSTADKNNEIQEKIDAEDETTTTATTTTRVIQPENDFEIFNQESITETKPTKVLSKPYVKIKQTPPNGQVVRLRNGASHLDGYLEMKNTDSKWGLVCDKVAGWGIEEATVACRELGFIRGAELAWQGYPIKSDAEKFDISFQVINCTGEESSLSECEITNDIENESSHCQPEEILYNQQCYKLFGKENPDDPGIKTEEASDTFTSVVTGGIGISVLGRPMWIWEGTSDPMVFEKWWSGWSGDKKIPRGSINGPLCIVLKKTYACEDDVDVEEKQKEGKTILYATSEETCSADYFFWDVEDCSKIQTSVFICERPMDDIGCVVGNGEGYVGTANTTASGQACLPWDHPKVVEGLARRKTMQERSSRLIGHNYCRNLGNPDRHPWCFVEGQGNSEYCAIPQCWDFGKN</sequence>
<evidence type="ECO:0000256" key="11">
    <source>
        <dbReference type="SAM" id="MobiDB-lite"/>
    </source>
</evidence>
<evidence type="ECO:0000256" key="1">
    <source>
        <dbReference type="ARBA" id="ARBA00004613"/>
    </source>
</evidence>
<feature type="domain" description="Chitin-binding type-2" evidence="15">
    <location>
        <begin position="183"/>
        <end position="239"/>
    </location>
</feature>
<dbReference type="PROSITE" id="PS00021">
    <property type="entry name" value="KRINGLE_1"/>
    <property type="match status" value="1"/>
</dbReference>
<feature type="region of interest" description="Disordered" evidence="11">
    <location>
        <begin position="747"/>
        <end position="784"/>
    </location>
</feature>
<feature type="region of interest" description="Disordered" evidence="11">
    <location>
        <begin position="649"/>
        <end position="734"/>
    </location>
</feature>
<evidence type="ECO:0000256" key="7">
    <source>
        <dbReference type="ARBA" id="ARBA00023157"/>
    </source>
</evidence>
<dbReference type="KEGG" id="phu:Phum_PHUM244040"/>
<dbReference type="Gene3D" id="2.170.140.10">
    <property type="entry name" value="Chitin binding domain"/>
    <property type="match status" value="1"/>
</dbReference>
<comment type="caution">
    <text evidence="10">Lacks conserved residue(s) required for the propagation of feature annotation.</text>
</comment>
<evidence type="ECO:0000313" key="16">
    <source>
        <dbReference type="EMBL" id="EEB13499.1"/>
    </source>
</evidence>
<dbReference type="Gene3D" id="2.40.20.10">
    <property type="entry name" value="Plasminogen Kringle 4"/>
    <property type="match status" value="1"/>
</dbReference>
<evidence type="ECO:0000256" key="8">
    <source>
        <dbReference type="ARBA" id="ARBA00023180"/>
    </source>
</evidence>
<evidence type="ECO:0000259" key="15">
    <source>
        <dbReference type="PROSITE" id="PS50940"/>
    </source>
</evidence>
<dbReference type="AlphaFoldDB" id="E0VJE3"/>
<dbReference type="InterPro" id="IPR038178">
    <property type="entry name" value="Kringle_sf"/>
</dbReference>
<dbReference type="EMBL" id="AAZO01002829">
    <property type="status" value="NOT_ANNOTATED_CDS"/>
    <property type="molecule type" value="Genomic_DNA"/>
</dbReference>
<keyword evidence="3 9" id="KW-0420">Kringle</keyword>
<keyword evidence="4" id="KW-0147">Chitin-binding</keyword>
<keyword evidence="5" id="KW-0732">Signal</keyword>
<reference evidence="17" key="3">
    <citation type="submission" date="2020-05" db="UniProtKB">
        <authorList>
            <consortium name="EnsemblMetazoa"/>
        </authorList>
    </citation>
    <scope>IDENTIFICATION</scope>
    <source>
        <strain evidence="17">USDA</strain>
    </source>
</reference>
<dbReference type="InterPro" id="IPR013806">
    <property type="entry name" value="Kringle-like"/>
</dbReference>
<dbReference type="EMBL" id="DS235222">
    <property type="protein sequence ID" value="EEB13499.1"/>
    <property type="molecule type" value="Genomic_DNA"/>
</dbReference>
<keyword evidence="6" id="KW-0677">Repeat</keyword>
<dbReference type="eggNOG" id="KOG1026">
    <property type="taxonomic scope" value="Eukaryota"/>
</dbReference>
<feature type="transmembrane region" description="Helical" evidence="12">
    <location>
        <begin position="6"/>
        <end position="24"/>
    </location>
</feature>
<dbReference type="PROSITE" id="PS50287">
    <property type="entry name" value="SRCR_2"/>
    <property type="match status" value="1"/>
</dbReference>
<dbReference type="InterPro" id="IPR036508">
    <property type="entry name" value="Chitin-bd_dom_sf"/>
</dbReference>
<feature type="compositionally biased region" description="Polar residues" evidence="11">
    <location>
        <begin position="667"/>
        <end position="707"/>
    </location>
</feature>
<dbReference type="Pfam" id="PF01607">
    <property type="entry name" value="CBM_14"/>
    <property type="match status" value="1"/>
</dbReference>
<comment type="subcellular location">
    <subcellularLocation>
        <location evidence="1">Secreted</location>
    </subcellularLocation>
</comment>
<feature type="compositionally biased region" description="Polar residues" evidence="11">
    <location>
        <begin position="747"/>
        <end position="758"/>
    </location>
</feature>